<dbReference type="InterPro" id="IPR011009">
    <property type="entry name" value="Kinase-like_dom_sf"/>
</dbReference>
<accession>A0A9D8KH52</accession>
<name>A0A9D8KH52_9DELT</name>
<dbReference type="InterPro" id="IPR002575">
    <property type="entry name" value="Aminoglycoside_PTrfase"/>
</dbReference>
<dbReference type="SUPFAM" id="SSF56112">
    <property type="entry name" value="Protein kinase-like (PK-like)"/>
    <property type="match status" value="1"/>
</dbReference>
<evidence type="ECO:0000313" key="2">
    <source>
        <dbReference type="EMBL" id="MBN1574388.1"/>
    </source>
</evidence>
<organism evidence="2 3">
    <name type="scientific">Candidatus Zymogenus saltonus</name>
    <dbReference type="NCBI Taxonomy" id="2844893"/>
    <lineage>
        <taxon>Bacteria</taxon>
        <taxon>Deltaproteobacteria</taxon>
        <taxon>Candidatus Zymogenia</taxon>
        <taxon>Candidatus Zymogeniales</taxon>
        <taxon>Candidatus Zymogenaceae</taxon>
        <taxon>Candidatus Zymogenus</taxon>
    </lineage>
</organism>
<comment type="caution">
    <text evidence="2">The sequence shown here is derived from an EMBL/GenBank/DDBJ whole genome shotgun (WGS) entry which is preliminary data.</text>
</comment>
<gene>
    <name evidence="2" type="ORF">JW984_14405</name>
</gene>
<reference evidence="2" key="2">
    <citation type="submission" date="2021-01" db="EMBL/GenBank/DDBJ databases">
        <authorList>
            <person name="Hahn C.R."/>
            <person name="Youssef N.H."/>
            <person name="Elshahed M."/>
        </authorList>
    </citation>
    <scope>NUCLEOTIDE SEQUENCE</scope>
    <source>
        <strain evidence="2">Zod_Metabat.24</strain>
    </source>
</reference>
<protein>
    <submittedName>
        <fullName evidence="2">Phosphotransferase</fullName>
    </submittedName>
</protein>
<dbReference type="Gene3D" id="3.90.1200.10">
    <property type="match status" value="1"/>
</dbReference>
<feature type="domain" description="Aminoglycoside phosphotransferase" evidence="1">
    <location>
        <begin position="125"/>
        <end position="178"/>
    </location>
</feature>
<dbReference type="AlphaFoldDB" id="A0A9D8KH52"/>
<proteinExistence type="predicted"/>
<evidence type="ECO:0000259" key="1">
    <source>
        <dbReference type="Pfam" id="PF01636"/>
    </source>
</evidence>
<dbReference type="Proteomes" id="UP000809273">
    <property type="component" value="Unassembled WGS sequence"/>
</dbReference>
<evidence type="ECO:0000313" key="3">
    <source>
        <dbReference type="Proteomes" id="UP000809273"/>
    </source>
</evidence>
<reference evidence="2" key="1">
    <citation type="journal article" date="2021" name="Environ. Microbiol.">
        <title>Genomic characterization of three novel Desulfobacterota classes expand the metabolic and phylogenetic diversity of the phylum.</title>
        <authorList>
            <person name="Murphy C.L."/>
            <person name="Biggerstaff J."/>
            <person name="Eichhorn A."/>
            <person name="Ewing E."/>
            <person name="Shahan R."/>
            <person name="Soriano D."/>
            <person name="Stewart S."/>
            <person name="VanMol K."/>
            <person name="Walker R."/>
            <person name="Walters P."/>
            <person name="Elshahed M.S."/>
            <person name="Youssef N.H."/>
        </authorList>
    </citation>
    <scope>NUCLEOTIDE SEQUENCE</scope>
    <source>
        <strain evidence="2">Zod_Metabat.24</strain>
    </source>
</reference>
<dbReference type="Pfam" id="PF01636">
    <property type="entry name" value="APH"/>
    <property type="match status" value="1"/>
</dbReference>
<sequence>MIGKTRSRENMENEIKVREKVLTLKSVNISEIIRYELEGDPPFFTEKIIPGRVVDPIRDEELILRDLTEELWRMYEGYGIVFKGIGEVTDPSGAEDTILKAMEMIEWSDRWMGKRDFIKRCVEILKSEALMPLSIGHGDLSTENMIMSRDGKIYVSDWELARQMPIVFDLTGIMSKVPRTRELFKERIDDLAVNNREKNILSFQDQHFLSVITVILQWEHSLRYTERIERGKDTFLRKLNNSFGLANEIL</sequence>
<dbReference type="EMBL" id="JAFGIX010000077">
    <property type="protein sequence ID" value="MBN1574388.1"/>
    <property type="molecule type" value="Genomic_DNA"/>
</dbReference>